<accession>A0A016SNF5</accession>
<keyword evidence="1" id="KW-1133">Transmembrane helix</keyword>
<evidence type="ECO:0000313" key="2">
    <source>
        <dbReference type="EMBL" id="EYB92120.1"/>
    </source>
</evidence>
<feature type="transmembrane region" description="Helical" evidence="1">
    <location>
        <begin position="66"/>
        <end position="87"/>
    </location>
</feature>
<protein>
    <submittedName>
        <fullName evidence="2">Uncharacterized protein</fullName>
    </submittedName>
</protein>
<keyword evidence="3" id="KW-1185">Reference proteome</keyword>
<comment type="caution">
    <text evidence="2">The sequence shown here is derived from an EMBL/GenBank/DDBJ whole genome shotgun (WGS) entry which is preliminary data.</text>
</comment>
<dbReference type="AlphaFoldDB" id="A0A016SNF5"/>
<sequence>MTKALVEKTQKTSSCPAHYPAACFELFHASTASYVVAAMQLFMLVLMGLTYYALEKHGYFLNVDAFRPVVACIATLYAGGAIFAASLQRCRFA</sequence>
<name>A0A016SNF5_9BILA</name>
<feature type="transmembrane region" description="Helical" evidence="1">
    <location>
        <begin position="34"/>
        <end position="54"/>
    </location>
</feature>
<dbReference type="Proteomes" id="UP000024635">
    <property type="component" value="Unassembled WGS sequence"/>
</dbReference>
<proteinExistence type="predicted"/>
<evidence type="ECO:0000256" key="1">
    <source>
        <dbReference type="SAM" id="Phobius"/>
    </source>
</evidence>
<keyword evidence="1" id="KW-0812">Transmembrane</keyword>
<dbReference type="OrthoDB" id="5786239at2759"/>
<reference evidence="3" key="1">
    <citation type="journal article" date="2015" name="Nat. Genet.">
        <title>The genome and transcriptome of the zoonotic hookworm Ancylostoma ceylanicum identify infection-specific gene families.</title>
        <authorList>
            <person name="Schwarz E.M."/>
            <person name="Hu Y."/>
            <person name="Antoshechkin I."/>
            <person name="Miller M.M."/>
            <person name="Sternberg P.W."/>
            <person name="Aroian R.V."/>
        </authorList>
    </citation>
    <scope>NUCLEOTIDE SEQUENCE</scope>
    <source>
        <strain evidence="3">HY135</strain>
    </source>
</reference>
<gene>
    <name evidence="2" type="primary">Acey_s0197.g1550</name>
    <name evidence="2" type="ORF">Y032_0197g1550</name>
</gene>
<organism evidence="2 3">
    <name type="scientific">Ancylostoma ceylanicum</name>
    <dbReference type="NCBI Taxonomy" id="53326"/>
    <lineage>
        <taxon>Eukaryota</taxon>
        <taxon>Metazoa</taxon>
        <taxon>Ecdysozoa</taxon>
        <taxon>Nematoda</taxon>
        <taxon>Chromadorea</taxon>
        <taxon>Rhabditida</taxon>
        <taxon>Rhabditina</taxon>
        <taxon>Rhabditomorpha</taxon>
        <taxon>Strongyloidea</taxon>
        <taxon>Ancylostomatidae</taxon>
        <taxon>Ancylostomatinae</taxon>
        <taxon>Ancylostoma</taxon>
    </lineage>
</organism>
<keyword evidence="1" id="KW-0472">Membrane</keyword>
<dbReference type="EMBL" id="JARK01001533">
    <property type="protein sequence ID" value="EYB92120.1"/>
    <property type="molecule type" value="Genomic_DNA"/>
</dbReference>
<evidence type="ECO:0000313" key="3">
    <source>
        <dbReference type="Proteomes" id="UP000024635"/>
    </source>
</evidence>